<name>A0A316DWR2_9FLAO</name>
<dbReference type="Proteomes" id="UP000651837">
    <property type="component" value="Unassembled WGS sequence"/>
</dbReference>
<accession>A0A316DWR2</accession>
<comment type="caution">
    <text evidence="2">The sequence shown here is derived from an EMBL/GenBank/DDBJ whole genome shotgun (WGS) entry which is preliminary data.</text>
</comment>
<evidence type="ECO:0000313" key="4">
    <source>
        <dbReference type="Proteomes" id="UP000651837"/>
    </source>
</evidence>
<dbReference type="OrthoDB" id="5521540at2"/>
<dbReference type="InterPro" id="IPR046114">
    <property type="entry name" value="DUF6051"/>
</dbReference>
<evidence type="ECO:0008006" key="5">
    <source>
        <dbReference type="Google" id="ProtNLM"/>
    </source>
</evidence>
<organism evidence="2 3">
    <name type="scientific">Maribacter polysiphoniae</name>
    <dbReference type="NCBI Taxonomy" id="429344"/>
    <lineage>
        <taxon>Bacteria</taxon>
        <taxon>Pseudomonadati</taxon>
        <taxon>Bacteroidota</taxon>
        <taxon>Flavobacteriia</taxon>
        <taxon>Flavobacteriales</taxon>
        <taxon>Flavobacteriaceae</taxon>
        <taxon>Maribacter</taxon>
    </lineage>
</organism>
<sequence>MNSKTELKAYRFTSSSYHILPGTLDYHCVKHDLDLKYNHFFHNDVGTIKDNVHIKDISVEENRCFDYHIVQPAGSENTKKVIFLFHGFNEKDWSKYMPWAKAICEGTGSSVVLFPIAFHMQRAPKYWSSKRAMFKLSEERKKRYPNVVQSTLSNVAISMRVHAMPQRFIWSGLQTYYDVIQLIEECKEGRHPYIHKDFEFDIFAYSIGGFLSQILKLTNHNGYFSNTKVCLFCSGITFNRLSPVSKFILDSEANVALYSFLVEHFDKFLQKDDLLHHYIREDHIEGEVLLSMLNYQKGRTLREGLLKKYEKDIYAITLQKDTVIPSYEVINTLQGAYRDIAIKVDEMDFDRAYTHENPFPADTKNNEQIQADFTEVFTKVCAFYTNGLPKGDT</sequence>
<reference evidence="2 3" key="1">
    <citation type="submission" date="2018-05" db="EMBL/GenBank/DDBJ databases">
        <title>Genomic Encyclopedia of Archaeal and Bacterial Type Strains, Phase II (KMG-II): from individual species to whole genera.</title>
        <authorList>
            <person name="Goeker M."/>
        </authorList>
    </citation>
    <scope>NUCLEOTIDE SEQUENCE [LARGE SCALE GENOMIC DNA]</scope>
    <source>
        <strain evidence="2 3">DSM 23514</strain>
    </source>
</reference>
<evidence type="ECO:0000313" key="2">
    <source>
        <dbReference type="EMBL" id="PWK22484.1"/>
    </source>
</evidence>
<protein>
    <recommendedName>
        <fullName evidence="5">Alpha/beta hydrolase</fullName>
    </recommendedName>
</protein>
<dbReference type="Proteomes" id="UP000245667">
    <property type="component" value="Unassembled WGS sequence"/>
</dbReference>
<dbReference type="RefSeq" id="WP_146197842.1">
    <property type="nucleotide sequence ID" value="NZ_JACWLN010000006.1"/>
</dbReference>
<evidence type="ECO:0000313" key="1">
    <source>
        <dbReference type="EMBL" id="MBD1261710.1"/>
    </source>
</evidence>
<proteinExistence type="predicted"/>
<dbReference type="EMBL" id="JACWLN010000006">
    <property type="protein sequence ID" value="MBD1261710.1"/>
    <property type="molecule type" value="Genomic_DNA"/>
</dbReference>
<keyword evidence="4" id="KW-1185">Reference proteome</keyword>
<reference evidence="1 4" key="2">
    <citation type="submission" date="2020-07" db="EMBL/GenBank/DDBJ databases">
        <title>The draft genome sequence of Maribacter polysiphoniae KCTC 22021.</title>
        <authorList>
            <person name="Mu L."/>
        </authorList>
    </citation>
    <scope>NUCLEOTIDE SEQUENCE [LARGE SCALE GENOMIC DNA]</scope>
    <source>
        <strain evidence="1 4">KCTC 22021</strain>
    </source>
</reference>
<dbReference type="EMBL" id="QGGQ01000007">
    <property type="protein sequence ID" value="PWK22484.1"/>
    <property type="molecule type" value="Genomic_DNA"/>
</dbReference>
<dbReference type="AlphaFoldDB" id="A0A316DWR2"/>
<evidence type="ECO:0000313" key="3">
    <source>
        <dbReference type="Proteomes" id="UP000245667"/>
    </source>
</evidence>
<dbReference type="Pfam" id="PF19519">
    <property type="entry name" value="DUF6051"/>
    <property type="match status" value="1"/>
</dbReference>
<gene>
    <name evidence="1" type="ORF">HZY62_13985</name>
    <name evidence="2" type="ORF">LX92_02958</name>
</gene>